<comment type="caution">
    <text evidence="1">The sequence shown here is derived from an EMBL/GenBank/DDBJ whole genome shotgun (WGS) entry which is preliminary data.</text>
</comment>
<protein>
    <submittedName>
        <fullName evidence="1">Uncharacterized protein</fullName>
    </submittedName>
</protein>
<organism evidence="1 2">
    <name type="scientific">Dreissena polymorpha</name>
    <name type="common">Zebra mussel</name>
    <name type="synonym">Mytilus polymorpha</name>
    <dbReference type="NCBI Taxonomy" id="45954"/>
    <lineage>
        <taxon>Eukaryota</taxon>
        <taxon>Metazoa</taxon>
        <taxon>Spiralia</taxon>
        <taxon>Lophotrochozoa</taxon>
        <taxon>Mollusca</taxon>
        <taxon>Bivalvia</taxon>
        <taxon>Autobranchia</taxon>
        <taxon>Heteroconchia</taxon>
        <taxon>Euheterodonta</taxon>
        <taxon>Imparidentia</taxon>
        <taxon>Neoheterodontei</taxon>
        <taxon>Myida</taxon>
        <taxon>Dreissenoidea</taxon>
        <taxon>Dreissenidae</taxon>
        <taxon>Dreissena</taxon>
    </lineage>
</organism>
<evidence type="ECO:0000313" key="2">
    <source>
        <dbReference type="Proteomes" id="UP000828390"/>
    </source>
</evidence>
<gene>
    <name evidence="1" type="ORF">DPMN_005878</name>
</gene>
<keyword evidence="2" id="KW-1185">Reference proteome</keyword>
<dbReference type="Proteomes" id="UP000828390">
    <property type="component" value="Unassembled WGS sequence"/>
</dbReference>
<accession>A0A9D4MTJ5</accession>
<dbReference type="EMBL" id="JAIWYP010000001">
    <property type="protein sequence ID" value="KAH3881950.1"/>
    <property type="molecule type" value="Genomic_DNA"/>
</dbReference>
<dbReference type="AlphaFoldDB" id="A0A9D4MTJ5"/>
<reference evidence="1" key="2">
    <citation type="submission" date="2020-11" db="EMBL/GenBank/DDBJ databases">
        <authorList>
            <person name="McCartney M.A."/>
            <person name="Auch B."/>
            <person name="Kono T."/>
            <person name="Mallez S."/>
            <person name="Becker A."/>
            <person name="Gohl D.M."/>
            <person name="Silverstein K.A.T."/>
            <person name="Koren S."/>
            <person name="Bechman K.B."/>
            <person name="Herman A."/>
            <person name="Abrahante J.E."/>
            <person name="Garbe J."/>
        </authorList>
    </citation>
    <scope>NUCLEOTIDE SEQUENCE</scope>
    <source>
        <strain evidence="1">Duluth1</strain>
        <tissue evidence="1">Whole animal</tissue>
    </source>
</reference>
<proteinExistence type="predicted"/>
<sequence length="118" mass="13322">MPRCGRHFFQPTVIIFEFFHDFIGTNPLTKLHDDRIINVDSKKNAQPPCHLTNLLTKLLTRQMLTPHATRRTTDKRLSQKLTMSTLSSTTAAAATATTIHIFQNLNAKCDGRTEGQTD</sequence>
<evidence type="ECO:0000313" key="1">
    <source>
        <dbReference type="EMBL" id="KAH3881950.1"/>
    </source>
</evidence>
<reference evidence="1" key="1">
    <citation type="journal article" date="2019" name="bioRxiv">
        <title>The Genome of the Zebra Mussel, Dreissena polymorpha: A Resource for Invasive Species Research.</title>
        <authorList>
            <person name="McCartney M.A."/>
            <person name="Auch B."/>
            <person name="Kono T."/>
            <person name="Mallez S."/>
            <person name="Zhang Y."/>
            <person name="Obille A."/>
            <person name="Becker A."/>
            <person name="Abrahante J.E."/>
            <person name="Garbe J."/>
            <person name="Badalamenti J.P."/>
            <person name="Herman A."/>
            <person name="Mangelson H."/>
            <person name="Liachko I."/>
            <person name="Sullivan S."/>
            <person name="Sone E.D."/>
            <person name="Koren S."/>
            <person name="Silverstein K.A.T."/>
            <person name="Beckman K.B."/>
            <person name="Gohl D.M."/>
        </authorList>
    </citation>
    <scope>NUCLEOTIDE SEQUENCE</scope>
    <source>
        <strain evidence="1">Duluth1</strain>
        <tissue evidence="1">Whole animal</tissue>
    </source>
</reference>
<name>A0A9D4MTJ5_DREPO</name>